<keyword evidence="2" id="KW-1185">Reference proteome</keyword>
<reference evidence="1 2" key="1">
    <citation type="submission" date="2024-11" db="EMBL/GenBank/DDBJ databases">
        <title>A near-complete genome assembly of Cinchona calisaya.</title>
        <authorList>
            <person name="Lian D.C."/>
            <person name="Zhao X.W."/>
            <person name="Wei L."/>
        </authorList>
    </citation>
    <scope>NUCLEOTIDE SEQUENCE [LARGE SCALE GENOMIC DNA]</scope>
    <source>
        <tissue evidence="1">Nenye</tissue>
    </source>
</reference>
<gene>
    <name evidence="1" type="ORF">ACH5RR_028977</name>
</gene>
<accession>A0ABD2YSJ5</accession>
<organism evidence="1 2">
    <name type="scientific">Cinchona calisaya</name>
    <dbReference type="NCBI Taxonomy" id="153742"/>
    <lineage>
        <taxon>Eukaryota</taxon>
        <taxon>Viridiplantae</taxon>
        <taxon>Streptophyta</taxon>
        <taxon>Embryophyta</taxon>
        <taxon>Tracheophyta</taxon>
        <taxon>Spermatophyta</taxon>
        <taxon>Magnoliopsida</taxon>
        <taxon>eudicotyledons</taxon>
        <taxon>Gunneridae</taxon>
        <taxon>Pentapetalae</taxon>
        <taxon>asterids</taxon>
        <taxon>lamiids</taxon>
        <taxon>Gentianales</taxon>
        <taxon>Rubiaceae</taxon>
        <taxon>Cinchonoideae</taxon>
        <taxon>Cinchoneae</taxon>
        <taxon>Cinchona</taxon>
    </lineage>
</organism>
<dbReference type="EMBL" id="JBJUIK010000012">
    <property type="protein sequence ID" value="KAL3509576.1"/>
    <property type="molecule type" value="Genomic_DNA"/>
</dbReference>
<evidence type="ECO:0000313" key="2">
    <source>
        <dbReference type="Proteomes" id="UP001630127"/>
    </source>
</evidence>
<protein>
    <submittedName>
        <fullName evidence="1">Uncharacterized protein</fullName>
    </submittedName>
</protein>
<proteinExistence type="predicted"/>
<name>A0ABD2YSJ5_9GENT</name>
<sequence>MKNLMHDVRASNHKGKTRPAWIGDSTWAQLLQVWDGEKFKSLSETNKKNRASTCDGKGYLRHIGGSITYLEHRRKLANKDGIRQWITPRAENIHEQLALL</sequence>
<dbReference type="InterPro" id="IPR004252">
    <property type="entry name" value="Probable_transposase_24"/>
</dbReference>
<comment type="caution">
    <text evidence="1">The sequence shown here is derived from an EMBL/GenBank/DDBJ whole genome shotgun (WGS) entry which is preliminary data.</text>
</comment>
<dbReference type="Pfam" id="PF03004">
    <property type="entry name" value="Transposase_24"/>
    <property type="match status" value="1"/>
</dbReference>
<dbReference type="AlphaFoldDB" id="A0ABD2YSJ5"/>
<dbReference type="Proteomes" id="UP001630127">
    <property type="component" value="Unassembled WGS sequence"/>
</dbReference>
<evidence type="ECO:0000313" key="1">
    <source>
        <dbReference type="EMBL" id="KAL3509576.1"/>
    </source>
</evidence>